<dbReference type="Pfam" id="PF12796">
    <property type="entry name" value="Ank_2"/>
    <property type="match status" value="1"/>
</dbReference>
<proteinExistence type="predicted"/>
<keyword evidence="1" id="KW-0677">Repeat</keyword>
<dbReference type="PANTHER" id="PTHR24198">
    <property type="entry name" value="ANKYRIN REPEAT AND PROTEIN KINASE DOMAIN-CONTAINING PROTEIN"/>
    <property type="match status" value="1"/>
</dbReference>
<reference evidence="5 6" key="1">
    <citation type="submission" date="2020-04" db="EMBL/GenBank/DDBJ databases">
        <authorList>
            <person name="Alioto T."/>
            <person name="Alioto T."/>
            <person name="Gomez Garrido J."/>
        </authorList>
    </citation>
    <scope>NUCLEOTIDE SEQUENCE [LARGE SCALE GENOMIC DNA]</scope>
</reference>
<gene>
    <name evidence="5" type="ORF">CLODIP_2_CD02494</name>
</gene>
<dbReference type="PANTHER" id="PTHR24198:SF165">
    <property type="entry name" value="ANKYRIN REPEAT-CONTAINING PROTEIN-RELATED"/>
    <property type="match status" value="1"/>
</dbReference>
<dbReference type="Proteomes" id="UP000494165">
    <property type="component" value="Unassembled WGS sequence"/>
</dbReference>
<evidence type="ECO:0000256" key="2">
    <source>
        <dbReference type="ARBA" id="ARBA00023043"/>
    </source>
</evidence>
<dbReference type="EMBL" id="CADEPI010000217">
    <property type="protein sequence ID" value="CAB3380830.1"/>
    <property type="molecule type" value="Genomic_DNA"/>
</dbReference>
<comment type="caution">
    <text evidence="5">The sequence shown here is derived from an EMBL/GenBank/DDBJ whole genome shotgun (WGS) entry which is preliminary data.</text>
</comment>
<evidence type="ECO:0000256" key="4">
    <source>
        <dbReference type="SAM" id="MobiDB-lite"/>
    </source>
</evidence>
<evidence type="ECO:0000256" key="1">
    <source>
        <dbReference type="ARBA" id="ARBA00022737"/>
    </source>
</evidence>
<evidence type="ECO:0000313" key="5">
    <source>
        <dbReference type="EMBL" id="CAB3380830.1"/>
    </source>
</evidence>
<feature type="repeat" description="ANK" evidence="3">
    <location>
        <begin position="391"/>
        <end position="423"/>
    </location>
</feature>
<dbReference type="Pfam" id="PF00023">
    <property type="entry name" value="Ank"/>
    <property type="match status" value="1"/>
</dbReference>
<evidence type="ECO:0000256" key="3">
    <source>
        <dbReference type="PROSITE-ProRule" id="PRU00023"/>
    </source>
</evidence>
<feature type="compositionally biased region" description="Basic and acidic residues" evidence="4">
    <location>
        <begin position="1"/>
        <end position="20"/>
    </location>
</feature>
<dbReference type="SMART" id="SM00248">
    <property type="entry name" value="ANK"/>
    <property type="match status" value="7"/>
</dbReference>
<dbReference type="PROSITE" id="PS50297">
    <property type="entry name" value="ANK_REP_REGION"/>
    <property type="match status" value="1"/>
</dbReference>
<dbReference type="InterPro" id="IPR002110">
    <property type="entry name" value="Ankyrin_rpt"/>
</dbReference>
<keyword evidence="2 3" id="KW-0040">ANK repeat</keyword>
<sequence length="488" mass="55508">MEKDQLTDSLVQKESKKRPLETPSGPEKQKIPRLEFSVMASLEEKEELVMKNRGETPMLLFASKVGDVELCRYFVEKRAHDVGIVDEKGSNVFHYAARNAAHGVELLEFFASLGADVKRKNAAKEGAEIVAIREGNFDFAIKLFSLRRMKKMGFLTYYIRNKAIGLDILKSLYEKKTSEVYLNTKFDSECLMARAAAFRDLDIMKWAIQICDCLVYSTNVRKQMFAMALKGCSCNKKHGERIVSFLLENYQLLEKRELDLPLKFAFLNGHIPVVNVLVKHGAFITGNKKFLKTLISHADVKVESISRFLDLVGKKMEKILIYPLHFASEHSRPDVCEWMVRHQGFDVNAIDKDSLCTVLHYSVFNKSHGLENIKFFAPKMSAIDVNRKDTLGKTALHFALANERLDVAEELIKYGADLDVDFNGCNLLLYCVGKNRLSSAKFVYRKKKSLVNGLGPEGKTALHIATEFKNKRMLQWLSEITTRPPTSI</sequence>
<protein>
    <submittedName>
        <fullName evidence="5">Uncharacterized protein</fullName>
    </submittedName>
</protein>
<organism evidence="5 6">
    <name type="scientific">Cloeon dipterum</name>
    <dbReference type="NCBI Taxonomy" id="197152"/>
    <lineage>
        <taxon>Eukaryota</taxon>
        <taxon>Metazoa</taxon>
        <taxon>Ecdysozoa</taxon>
        <taxon>Arthropoda</taxon>
        <taxon>Hexapoda</taxon>
        <taxon>Insecta</taxon>
        <taxon>Pterygota</taxon>
        <taxon>Palaeoptera</taxon>
        <taxon>Ephemeroptera</taxon>
        <taxon>Pisciforma</taxon>
        <taxon>Baetidae</taxon>
        <taxon>Cloeon</taxon>
    </lineage>
</organism>
<dbReference type="AlphaFoldDB" id="A0A8S1DEE1"/>
<dbReference type="SUPFAM" id="SSF48403">
    <property type="entry name" value="Ankyrin repeat"/>
    <property type="match status" value="1"/>
</dbReference>
<dbReference type="InterPro" id="IPR036770">
    <property type="entry name" value="Ankyrin_rpt-contain_sf"/>
</dbReference>
<dbReference type="OrthoDB" id="10254947at2759"/>
<name>A0A8S1DEE1_9INSE</name>
<dbReference type="Gene3D" id="1.25.40.20">
    <property type="entry name" value="Ankyrin repeat-containing domain"/>
    <property type="match status" value="2"/>
</dbReference>
<accession>A0A8S1DEE1</accession>
<evidence type="ECO:0000313" key="6">
    <source>
        <dbReference type="Proteomes" id="UP000494165"/>
    </source>
</evidence>
<dbReference type="PROSITE" id="PS50088">
    <property type="entry name" value="ANK_REPEAT"/>
    <property type="match status" value="1"/>
</dbReference>
<feature type="region of interest" description="Disordered" evidence="4">
    <location>
        <begin position="1"/>
        <end position="30"/>
    </location>
</feature>
<keyword evidence="6" id="KW-1185">Reference proteome</keyword>